<evidence type="ECO:0000313" key="1">
    <source>
        <dbReference type="EMBL" id="OAX30950.1"/>
    </source>
</evidence>
<dbReference type="OrthoDB" id="2708130at2759"/>
<accession>A0A1B7MEC9</accession>
<gene>
    <name evidence="1" type="ORF">K503DRAFT_144533</name>
</gene>
<dbReference type="EMBL" id="KV449737">
    <property type="protein sequence ID" value="OAX30950.1"/>
    <property type="molecule type" value="Genomic_DNA"/>
</dbReference>
<evidence type="ECO:0000313" key="2">
    <source>
        <dbReference type="Proteomes" id="UP000092154"/>
    </source>
</evidence>
<name>A0A1B7MEC9_9AGAM</name>
<sequence length="99" mass="11317">MGIDARHYVAGRLRTHFVWYLRHALISDLWREQAKRGRAALTEDIAQSGVITCLDWVGKSSTFNSCPPATTELLHSHCRVHYSRTRCTPYSIRCGVLLM</sequence>
<reference evidence="1 2" key="1">
    <citation type="submission" date="2016-06" db="EMBL/GenBank/DDBJ databases">
        <title>Comparative genomics of the ectomycorrhizal sister species Rhizopogon vinicolor and Rhizopogon vesiculosus (Basidiomycota: Boletales) reveals a divergence of the mating type B locus.</title>
        <authorList>
            <consortium name="DOE Joint Genome Institute"/>
            <person name="Mujic A.B."/>
            <person name="Kuo A."/>
            <person name="Tritt A."/>
            <person name="Lipzen A."/>
            <person name="Chen C."/>
            <person name="Johnson J."/>
            <person name="Sharma A."/>
            <person name="Barry K."/>
            <person name="Grigoriev I.V."/>
            <person name="Spatafora J.W."/>
        </authorList>
    </citation>
    <scope>NUCLEOTIDE SEQUENCE [LARGE SCALE GENOMIC DNA]</scope>
    <source>
        <strain evidence="1 2">AM-OR11-026</strain>
    </source>
</reference>
<dbReference type="InParanoid" id="A0A1B7MEC9"/>
<protein>
    <submittedName>
        <fullName evidence="1">Uncharacterized protein</fullName>
    </submittedName>
</protein>
<dbReference type="AlphaFoldDB" id="A0A1B7MEC9"/>
<organism evidence="1 2">
    <name type="scientific">Rhizopogon vinicolor AM-OR11-026</name>
    <dbReference type="NCBI Taxonomy" id="1314800"/>
    <lineage>
        <taxon>Eukaryota</taxon>
        <taxon>Fungi</taxon>
        <taxon>Dikarya</taxon>
        <taxon>Basidiomycota</taxon>
        <taxon>Agaricomycotina</taxon>
        <taxon>Agaricomycetes</taxon>
        <taxon>Agaricomycetidae</taxon>
        <taxon>Boletales</taxon>
        <taxon>Suillineae</taxon>
        <taxon>Rhizopogonaceae</taxon>
        <taxon>Rhizopogon</taxon>
    </lineage>
</organism>
<keyword evidence="2" id="KW-1185">Reference proteome</keyword>
<proteinExistence type="predicted"/>
<dbReference type="Proteomes" id="UP000092154">
    <property type="component" value="Unassembled WGS sequence"/>
</dbReference>